<dbReference type="SMART" id="SM00222">
    <property type="entry name" value="Sec7"/>
    <property type="match status" value="1"/>
</dbReference>
<evidence type="ECO:0000256" key="1">
    <source>
        <dbReference type="ARBA" id="ARBA00004496"/>
    </source>
</evidence>
<gene>
    <name evidence="4" type="ORF">M9Y10_029797</name>
</gene>
<dbReference type="InterPro" id="IPR000904">
    <property type="entry name" value="Sec7_dom"/>
</dbReference>
<name>A0ABR2KNA4_9EUKA</name>
<dbReference type="InterPro" id="IPR023394">
    <property type="entry name" value="Sec7_C_sf"/>
</dbReference>
<dbReference type="SUPFAM" id="SSF48425">
    <property type="entry name" value="Sec7 domain"/>
    <property type="match status" value="1"/>
</dbReference>
<evidence type="ECO:0000313" key="4">
    <source>
        <dbReference type="EMBL" id="KAK8892564.1"/>
    </source>
</evidence>
<dbReference type="EMBL" id="JAPFFF010000004">
    <property type="protein sequence ID" value="KAK8892564.1"/>
    <property type="molecule type" value="Genomic_DNA"/>
</dbReference>
<accession>A0ABR2KNA4</accession>
<dbReference type="InterPro" id="IPR035999">
    <property type="entry name" value="Sec7_dom_sf"/>
</dbReference>
<organism evidence="4 5">
    <name type="scientific">Tritrichomonas musculus</name>
    <dbReference type="NCBI Taxonomy" id="1915356"/>
    <lineage>
        <taxon>Eukaryota</taxon>
        <taxon>Metamonada</taxon>
        <taxon>Parabasalia</taxon>
        <taxon>Tritrichomonadida</taxon>
        <taxon>Tritrichomonadidae</taxon>
        <taxon>Tritrichomonas</taxon>
    </lineage>
</organism>
<dbReference type="Gene3D" id="1.10.1000.11">
    <property type="entry name" value="Arf Nucleotide-binding Site Opener,domain 2"/>
    <property type="match status" value="1"/>
</dbReference>
<dbReference type="InterPro" id="IPR016024">
    <property type="entry name" value="ARM-type_fold"/>
</dbReference>
<keyword evidence="2" id="KW-0963">Cytoplasm</keyword>
<feature type="domain" description="SEC7" evidence="3">
    <location>
        <begin position="445"/>
        <end position="628"/>
    </location>
</feature>
<dbReference type="Pfam" id="PF09324">
    <property type="entry name" value="Sec7-like_HDS"/>
    <property type="match status" value="1"/>
</dbReference>
<evidence type="ECO:0000259" key="3">
    <source>
        <dbReference type="PROSITE" id="PS50190"/>
    </source>
</evidence>
<comment type="caution">
    <text evidence="4">The sequence shown here is derived from an EMBL/GenBank/DDBJ whole genome shotgun (WGS) entry which is preliminary data.</text>
</comment>
<dbReference type="Gene3D" id="1.10.220.20">
    <property type="match status" value="1"/>
</dbReference>
<dbReference type="Proteomes" id="UP001470230">
    <property type="component" value="Unassembled WGS sequence"/>
</dbReference>
<dbReference type="InterPro" id="IPR015403">
    <property type="entry name" value="Mon2/Sec7/BIG1-like_HDS"/>
</dbReference>
<evidence type="ECO:0000313" key="5">
    <source>
        <dbReference type="Proteomes" id="UP001470230"/>
    </source>
</evidence>
<comment type="subcellular location">
    <subcellularLocation>
        <location evidence="1">Cytoplasm</location>
    </subcellularLocation>
</comment>
<reference evidence="4 5" key="1">
    <citation type="submission" date="2024-04" db="EMBL/GenBank/DDBJ databases">
        <title>Tritrichomonas musculus Genome.</title>
        <authorList>
            <person name="Alves-Ferreira E."/>
            <person name="Grigg M."/>
            <person name="Lorenzi H."/>
            <person name="Galac M."/>
        </authorList>
    </citation>
    <scope>NUCLEOTIDE SEQUENCE [LARGE SCALE GENOMIC DNA]</scope>
    <source>
        <strain evidence="4 5">EAF2021</strain>
    </source>
</reference>
<protein>
    <recommendedName>
        <fullName evidence="3">SEC7 domain-containing protein</fullName>
    </recommendedName>
</protein>
<dbReference type="SUPFAM" id="SSF48371">
    <property type="entry name" value="ARM repeat"/>
    <property type="match status" value="1"/>
</dbReference>
<proteinExistence type="predicted"/>
<keyword evidence="5" id="KW-1185">Reference proteome</keyword>
<dbReference type="Pfam" id="PF01369">
    <property type="entry name" value="Sec7"/>
    <property type="match status" value="1"/>
</dbReference>
<dbReference type="CDD" id="cd00171">
    <property type="entry name" value="Sec7"/>
    <property type="match status" value="1"/>
</dbReference>
<evidence type="ECO:0000256" key="2">
    <source>
        <dbReference type="ARBA" id="ARBA00022490"/>
    </source>
</evidence>
<sequence>MSSMQILQVIPRHLQNIRKNCGWWGNSKLLELVSKAEKLVEEYTSKPKTTNLSELSIPFVFAVETDFMKFRIITLDYFSDLFSLSTYTYFPSNKLTDKALSICLHDIDSFTSEDRMKTCRTITSILHSPSSAFFIHGNALLKIFTFLLSLYHKSQGSAASEVVKMTIEDSLRHILGYYGKQSVIPKYGKVKSTMNFIVNSVVRNAITISEVLPKMHSKFPVTIFDADAVCIVRAFAGILANEVTKSNQNFQQLQEKGGADQQLNDSTPTLELCCSILNELLSQEKKTLFSDSILELILNREVHIAMMALALDYHIELAIPFSNLFITIWKKYSKLYIERLYELFDKGILHSLSSPNSIQIERTCRILNHLTSEPQLFVDLFVNFDCDNNGRYVSLFESTVSLVSKHSYPDDHCQLSSLVVLLDILKCMWHFLNTSKTSEVPVTDTLIEAKRQKDVFQQGLDLFKKDPKKGLKYFITKEITTESKCAEFLFNTQQLDPAGVGEIIALQKNRQILKDYVHFFDFKGKSFEEAFRSFLSKFRIPGEGQMIDRVMEEFGAKYFNDNPGTFSTADTVYVVAYSALMLYTDAHHPNLNSRMSLDEFIANNRGIDGGKDLPREFLVNLYNDITTKEITLLSKEDVPSLLTRSQKAQLYAQRCNSILQEAKNSITMSSSQPESIFKRIDSSDIVSPMFQVVWAQVLAVFAIAFDSTDDEKVVNCSLKGLSYASHIASHCYCEEALEMLVSSFTKFTKLRTYGAEEIKAKNIKCTQELLSVAINDRNVLRGTWSLLMDEVSALEKLKYFTIPDILFTGSDSLDRESINDLVKAMCQTSANELSEQPPRMYMLLRLADVAYFNMGRPKIIWKEIWETISNQIIDAGSMEDVNIAKATINVLWQITRKFIEQPETNAFHFQEHFLRPFFEIFIVQQSAEVKGLIVECTSSLVNDLANSLHSGWSVVFQIMNACAVDYRSKGYELMTKVVNEHLQDLSSSQIVHLQSVLISFVLKGKTPKIGAKAVLLFEKIASFLSHINADNEVWGCFFASLQKCIMSPTPIIKKRAVLSTVEIMQKEKVSDSVKETIINEFVPSVFNLFVEPEMTNLLTEIMDIPLKIELKLDILMKCCLHENPDFSLNSLTLLSVFLSNNSDEISSSNLRTVVVDDIKKLCKLKRVELVIFFSKALKTFENDKKMKKSIISVIKSSTDVDDIGHFECSMMQLYIDLLLQDGKKQAAAKIAADFIKKIEGKNEDIHNYIQQLKEITQI</sequence>
<dbReference type="PROSITE" id="PS50190">
    <property type="entry name" value="SEC7"/>
    <property type="match status" value="1"/>
</dbReference>
<dbReference type="PANTHER" id="PTHR10663">
    <property type="entry name" value="GUANYL-NUCLEOTIDE EXCHANGE FACTOR"/>
    <property type="match status" value="1"/>
</dbReference>
<dbReference type="PANTHER" id="PTHR10663:SF375">
    <property type="entry name" value="LD29171P"/>
    <property type="match status" value="1"/>
</dbReference>